<dbReference type="OMA" id="CEANIEC"/>
<dbReference type="PANTHER" id="PTHR38537:SF8">
    <property type="entry name" value="FILAMIN-A"/>
    <property type="match status" value="1"/>
</dbReference>
<dbReference type="InterPro" id="IPR044801">
    <property type="entry name" value="Filamin"/>
</dbReference>
<dbReference type="SMART" id="SM00557">
    <property type="entry name" value="IG_FLMN"/>
    <property type="match status" value="1"/>
</dbReference>
<evidence type="ECO:0000256" key="2">
    <source>
        <dbReference type="ARBA" id="ARBA00022737"/>
    </source>
</evidence>
<evidence type="ECO:0000313" key="5">
    <source>
        <dbReference type="Proteomes" id="UP001142055"/>
    </source>
</evidence>
<dbReference type="InterPro" id="IPR014756">
    <property type="entry name" value="Ig_E-set"/>
</dbReference>
<comment type="similarity">
    <text evidence="1">Belongs to the filamin family.</text>
</comment>
<evidence type="ECO:0000256" key="3">
    <source>
        <dbReference type="PROSITE-ProRule" id="PRU00087"/>
    </source>
</evidence>
<dbReference type="PANTHER" id="PTHR38537">
    <property type="entry name" value="JITTERBUG, ISOFORM N"/>
    <property type="match status" value="1"/>
</dbReference>
<protein>
    <submittedName>
        <fullName evidence="4">Uncharacterized protein</fullName>
    </submittedName>
</protein>
<organism evidence="4 5">
    <name type="scientific">Blomia tropicalis</name>
    <name type="common">Mite</name>
    <dbReference type="NCBI Taxonomy" id="40697"/>
    <lineage>
        <taxon>Eukaryota</taxon>
        <taxon>Metazoa</taxon>
        <taxon>Ecdysozoa</taxon>
        <taxon>Arthropoda</taxon>
        <taxon>Chelicerata</taxon>
        <taxon>Arachnida</taxon>
        <taxon>Acari</taxon>
        <taxon>Acariformes</taxon>
        <taxon>Sarcoptiformes</taxon>
        <taxon>Astigmata</taxon>
        <taxon>Glycyphagoidea</taxon>
        <taxon>Echimyopodidae</taxon>
        <taxon>Blomia</taxon>
    </lineage>
</organism>
<dbReference type="GO" id="GO:0030036">
    <property type="term" value="P:actin cytoskeleton organization"/>
    <property type="evidence" value="ECO:0007669"/>
    <property type="project" value="InterPro"/>
</dbReference>
<proteinExistence type="inferred from homology"/>
<evidence type="ECO:0000256" key="1">
    <source>
        <dbReference type="ARBA" id="ARBA00009238"/>
    </source>
</evidence>
<dbReference type="EMBL" id="JAPWDV010000002">
    <property type="protein sequence ID" value="KAJ6220321.1"/>
    <property type="molecule type" value="Genomic_DNA"/>
</dbReference>
<feature type="repeat" description="Filamin" evidence="3">
    <location>
        <begin position="125"/>
        <end position="215"/>
    </location>
</feature>
<sequence length="221" mass="24137">MVRYAKLYLSVIKCFGKCLDTDGSKTPTGKKCLLKFRSTAADGKPTRSQLKQGLTFAVDGNGAKPEILWSHTESVDDDATVVAYFVPLKSGPQKITIRYNGRKLSPQPLVIEAVGPDADIEKLLSKVTVHGRGYELGKAYTHNEFVVDCSGVQPPLGTLKVHAKGPSRSSANLNIYDNENGTYRIAYKPTSPGQYTMDIKIADTHIPGSPFQIRVTEFLSS</sequence>
<dbReference type="Gene3D" id="2.60.40.10">
    <property type="entry name" value="Immunoglobulins"/>
    <property type="match status" value="2"/>
</dbReference>
<accession>A0A9Q0M6I9</accession>
<dbReference type="Pfam" id="PF00630">
    <property type="entry name" value="Filamin"/>
    <property type="match status" value="1"/>
</dbReference>
<dbReference type="GO" id="GO:0051015">
    <property type="term" value="F:actin filament binding"/>
    <property type="evidence" value="ECO:0007669"/>
    <property type="project" value="InterPro"/>
</dbReference>
<feature type="repeat" description="Filamin" evidence="3">
    <location>
        <begin position="77"/>
        <end position="113"/>
    </location>
</feature>
<dbReference type="Proteomes" id="UP001142055">
    <property type="component" value="Chromosome 2"/>
</dbReference>
<comment type="caution">
    <text evidence="4">The sequence shown here is derived from an EMBL/GenBank/DDBJ whole genome shotgun (WGS) entry which is preliminary data.</text>
</comment>
<keyword evidence="2" id="KW-0677">Repeat</keyword>
<dbReference type="InterPro" id="IPR013783">
    <property type="entry name" value="Ig-like_fold"/>
</dbReference>
<dbReference type="AlphaFoldDB" id="A0A9Q0M6I9"/>
<gene>
    <name evidence="4" type="ORF">RDWZM_006133</name>
</gene>
<dbReference type="InterPro" id="IPR001298">
    <property type="entry name" value="Filamin/ABP280_rpt"/>
</dbReference>
<dbReference type="InterPro" id="IPR017868">
    <property type="entry name" value="Filamin/ABP280_repeat-like"/>
</dbReference>
<dbReference type="PROSITE" id="PS50194">
    <property type="entry name" value="FILAMIN_REPEAT"/>
    <property type="match status" value="2"/>
</dbReference>
<name>A0A9Q0M6I9_BLOTA</name>
<dbReference type="SUPFAM" id="SSF81296">
    <property type="entry name" value="E set domains"/>
    <property type="match status" value="1"/>
</dbReference>
<evidence type="ECO:0000313" key="4">
    <source>
        <dbReference type="EMBL" id="KAJ6220321.1"/>
    </source>
</evidence>
<keyword evidence="5" id="KW-1185">Reference proteome</keyword>
<reference evidence="4" key="1">
    <citation type="submission" date="2022-12" db="EMBL/GenBank/DDBJ databases">
        <title>Genome assemblies of Blomia tropicalis.</title>
        <authorList>
            <person name="Cui Y."/>
        </authorList>
    </citation>
    <scope>NUCLEOTIDE SEQUENCE</scope>
    <source>
        <tissue evidence="4">Adult mites</tissue>
    </source>
</reference>